<accession>D6PBD3</accession>
<dbReference type="EMBL" id="GU942961">
    <property type="protein sequence ID" value="ADD93034.1"/>
    <property type="molecule type" value="Genomic_DNA"/>
</dbReference>
<name>D6PBD3_9ARCH</name>
<evidence type="ECO:0008006" key="3">
    <source>
        <dbReference type="Google" id="ProtNLM"/>
    </source>
</evidence>
<reference evidence="2" key="1">
    <citation type="journal article" date="2010" name="ISME J.">
        <title>Metagenome of the Mediterranean deep chlorophyll maximum studied by direct and fosmid library 454 pyrosequencing.</title>
        <authorList>
            <person name="Ghai R."/>
            <person name="Martin-Cuadrado A.B."/>
            <person name="Molto A.G."/>
            <person name="Heredia I.G."/>
            <person name="Cabrera R."/>
            <person name="Martin J."/>
            <person name="Verdu M."/>
            <person name="Deschamps P."/>
            <person name="Moreira D."/>
            <person name="Lopez-Garcia P."/>
            <person name="Mira A."/>
            <person name="Rodriguez-Valera F."/>
        </authorList>
    </citation>
    <scope>NUCLEOTIDE SEQUENCE</scope>
</reference>
<proteinExistence type="predicted"/>
<evidence type="ECO:0000313" key="2">
    <source>
        <dbReference type="EMBL" id="ADD93034.1"/>
    </source>
</evidence>
<protein>
    <recommendedName>
        <fullName evidence="3">CARDB domain-containing protein</fullName>
    </recommendedName>
</protein>
<organism evidence="2">
    <name type="scientific">uncultured archaeon MedDCM-OCT-S04-C246</name>
    <dbReference type="NCBI Taxonomy" id="743087"/>
    <lineage>
        <taxon>Archaea</taxon>
        <taxon>environmental samples</taxon>
    </lineage>
</organism>
<evidence type="ECO:0000256" key="1">
    <source>
        <dbReference type="SAM" id="MobiDB-lite"/>
    </source>
</evidence>
<dbReference type="AlphaFoldDB" id="D6PBD3"/>
<sequence>MHSDYGIRKVDPFKKRNSITLVSIMLLSLFAAIEIPQAEASDVVLTDPIQIVNSGTQYSDRMMAISGDSNGNIHLVFSRNTQHLYYQMQDPRGETIIDATQISNPGSHRAWHPDITVDSDDKVHVVWTDKAGQYSIMYTLLDPYLDDRDGSPALDSVISVVNDYEVANNPQNRDYPAIDVDSNNDPHIVWEDAFEPLEKFYQQPQIYYKMLEIDYVTREALIAIDSTLLTPILGHKGHPDIAVDVDDFVQIVWDDTRGGKVEMVVPIDTSGSMNTEWADMCVVFYGGNFASGGSFPGLKPLLESANMSVYETLYALSGNWPAASQSGACATAYQTGGSGSQGPRSTPLGDSENSGGIRYLDEVVYNNAAVDLPADGGYYSEFWGPAATWACLSWYDANGNVPGNPPTQLDHKWNPNATKIVIPISDEGPYGGTPMDNDDTVSISESHDACVTADIVPTPLWAGSDTDVGSYMMDLAQCPNGSGLNARTCNGNNLRLTNAGGQMYGFPTSSSSSAELEIMVEAMVYLSTNNSREIYMTVLDPLSLLDRPWPGWVKGDPGTEVNSNTNTYTEDLGPSEDISGYGHLVVVNDTRITLNDAYSLHPAIALDSTGLTHLAWQDGRAYGFDIDVNYEVYYTRLKLRGAAEWDGAAEGLPTYGIKQIADAAISDVEGLQGIDPSRPFGGNSHLPSIITDSFDNVHLAWLDNYNETQGETVVYTRLNHTNDDYPDGFPLNSIASAIFDPWTIIPVTSWQSDKLGPNSPATPDLGQTPAFANDLGSGAHLGWSDTNKCNEENNAGKYTLCYVHVLTGLVDISLACDEKLIANPNLEGHYYDCPEETETFYHTIFPGELTTYNMTIANPTPGPAELVKDTFTVTMSGIPQNWSATLFYATNNTPIFESTPVHLEGGEVVPIYLKLRAPTIYQAKEDELAQVKITAVSYKDIAIFNEKLTLTLMDVVHGIELDTSHYQVDIEQGRSAIFSVSVKNTGNVYDTFAFYDPSTLEGQNEWALPFGWGIDFPTSISLDPLQSVTKNLQVSVPTSQEPGTFVIYLKGWSMGEPVLSIDRGTFDVLELWINVSTRTTGNIVFSVGETTQYVLPGECAEFDIDVTKHFTPGHLVFNVPGAPPDKPSNWTEETWRYDHWTVDLDFSNAPGGNGPADDAPRYWAQINTPYTVTAIMCAPYNATAGLGDSVAVRAHLDGQPKLEIQ</sequence>
<feature type="region of interest" description="Disordered" evidence="1">
    <location>
        <begin position="331"/>
        <end position="353"/>
    </location>
</feature>